<dbReference type="Proteomes" id="UP000034273">
    <property type="component" value="Unassembled WGS sequence"/>
</dbReference>
<proteinExistence type="predicted"/>
<reference evidence="1 2" key="1">
    <citation type="journal article" date="2015" name="Nature">
        <title>rRNA introns, odd ribosomes, and small enigmatic genomes across a large radiation of phyla.</title>
        <authorList>
            <person name="Brown C.T."/>
            <person name="Hug L.A."/>
            <person name="Thomas B.C."/>
            <person name="Sharon I."/>
            <person name="Castelle C.J."/>
            <person name="Singh A."/>
            <person name="Wilkins M.J."/>
            <person name="Williams K.H."/>
            <person name="Banfield J.F."/>
        </authorList>
    </citation>
    <scope>NUCLEOTIDE SEQUENCE [LARGE SCALE GENOMIC DNA]</scope>
</reference>
<dbReference type="AlphaFoldDB" id="A0A0G1WVL1"/>
<comment type="caution">
    <text evidence="1">The sequence shown here is derived from an EMBL/GenBank/DDBJ whole genome shotgun (WGS) entry which is preliminary data.</text>
</comment>
<gene>
    <name evidence="1" type="ORF">UY67_C0033G0016</name>
</gene>
<accession>A0A0G1WVL1</accession>
<dbReference type="EMBL" id="LCQW01000033">
    <property type="protein sequence ID" value="KKW22918.1"/>
    <property type="molecule type" value="Genomic_DNA"/>
</dbReference>
<name>A0A0G1WVL1_9BACT</name>
<sequence length="104" mass="12196">MFVLRSISREVNQRKNMIEEIKPRSEAIDRQKVKEHLDKVKELVGELEKNSAVKLYNEFLSTNAAEARKAAVGMLPDMSNLKMEEHPDVQLYRRTKDYLNQFSE</sequence>
<protein>
    <submittedName>
        <fullName evidence="1">Uncharacterized protein</fullName>
    </submittedName>
</protein>
<evidence type="ECO:0000313" key="2">
    <source>
        <dbReference type="Proteomes" id="UP000034273"/>
    </source>
</evidence>
<evidence type="ECO:0000313" key="1">
    <source>
        <dbReference type="EMBL" id="KKW22918.1"/>
    </source>
</evidence>
<organism evidence="1 2">
    <name type="scientific">Candidatus Kaiserbacteria bacterium GW2011_GWA2_52_12</name>
    <dbReference type="NCBI Taxonomy" id="1618671"/>
    <lineage>
        <taxon>Bacteria</taxon>
        <taxon>Candidatus Kaiseribacteriota</taxon>
    </lineage>
</organism>